<evidence type="ECO:0000313" key="1">
    <source>
        <dbReference type="EMBL" id="XAE41689.1"/>
    </source>
</evidence>
<reference evidence="1 2" key="1">
    <citation type="submission" date="2024-04" db="EMBL/GenBank/DDBJ databases">
        <title>Complete genome sequence of Nguyenibacter vanlangesis HBCM-1154, a strain capable of nitrogen fixation, IAA production, and phosphorus solubilization isolated from sugarcane soil.</title>
        <authorList>
            <person name="MY HANH P."/>
        </authorList>
    </citation>
    <scope>NUCLEOTIDE SEQUENCE [LARGE SCALE GENOMIC DNA]</scope>
    <source>
        <strain evidence="1 2">HBCM 1154</strain>
    </source>
</reference>
<evidence type="ECO:0000313" key="2">
    <source>
        <dbReference type="Proteomes" id="UP001449795"/>
    </source>
</evidence>
<name>A0ABZ3D1Q5_9PROT</name>
<keyword evidence="2" id="KW-1185">Reference proteome</keyword>
<gene>
    <name evidence="1" type="ORF">AAC691_15540</name>
</gene>
<proteinExistence type="predicted"/>
<organism evidence="1 2">
    <name type="scientific">Nguyenibacter vanlangensis</name>
    <dbReference type="NCBI Taxonomy" id="1216886"/>
    <lineage>
        <taxon>Bacteria</taxon>
        <taxon>Pseudomonadati</taxon>
        <taxon>Pseudomonadota</taxon>
        <taxon>Alphaproteobacteria</taxon>
        <taxon>Acetobacterales</taxon>
        <taxon>Acetobacteraceae</taxon>
        <taxon>Nguyenibacter</taxon>
    </lineage>
</organism>
<protein>
    <submittedName>
        <fullName evidence="1">Uncharacterized protein</fullName>
    </submittedName>
</protein>
<dbReference type="RefSeq" id="WP_342627566.1">
    <property type="nucleotide sequence ID" value="NZ_CP152276.1"/>
</dbReference>
<sequence>MKPCVVLKPFWLDGKRLEVGDAIELPAPEYRLQLHNKRVGPPGTPVPKRRRRV</sequence>
<dbReference type="Proteomes" id="UP001449795">
    <property type="component" value="Chromosome"/>
</dbReference>
<dbReference type="EMBL" id="CP152276">
    <property type="protein sequence ID" value="XAE41689.1"/>
    <property type="molecule type" value="Genomic_DNA"/>
</dbReference>
<accession>A0ABZ3D1Q5</accession>